<protein>
    <recommendedName>
        <fullName evidence="3">Lipoprotein</fullName>
    </recommendedName>
</protein>
<dbReference type="PATRIC" id="fig|1244869.3.peg.3845"/>
<dbReference type="eggNOG" id="ENOG5032V5J">
    <property type="taxonomic scope" value="Bacteria"/>
</dbReference>
<organism evidence="1 2">
    <name type="scientific">Paramagnetospirillum caucaseum</name>
    <dbReference type="NCBI Taxonomy" id="1244869"/>
    <lineage>
        <taxon>Bacteria</taxon>
        <taxon>Pseudomonadati</taxon>
        <taxon>Pseudomonadota</taxon>
        <taxon>Alphaproteobacteria</taxon>
        <taxon>Rhodospirillales</taxon>
        <taxon>Magnetospirillaceae</taxon>
        <taxon>Paramagnetospirillum</taxon>
    </lineage>
</organism>
<name>M2Y5C2_9PROT</name>
<evidence type="ECO:0008006" key="3">
    <source>
        <dbReference type="Google" id="ProtNLM"/>
    </source>
</evidence>
<dbReference type="AlphaFoldDB" id="M2Y5C2"/>
<dbReference type="Proteomes" id="UP000011744">
    <property type="component" value="Unassembled WGS sequence"/>
</dbReference>
<accession>M2Y5C2</accession>
<dbReference type="STRING" id="1244869.H261_19289"/>
<keyword evidence="2" id="KW-1185">Reference proteome</keyword>
<gene>
    <name evidence="1" type="ORF">H261_19289</name>
</gene>
<comment type="caution">
    <text evidence="1">The sequence shown here is derived from an EMBL/GenBank/DDBJ whole genome shotgun (WGS) entry which is preliminary data.</text>
</comment>
<evidence type="ECO:0000313" key="2">
    <source>
        <dbReference type="Proteomes" id="UP000011744"/>
    </source>
</evidence>
<dbReference type="OrthoDB" id="7341703at2"/>
<dbReference type="PROSITE" id="PS51257">
    <property type="entry name" value="PROKAR_LIPOPROTEIN"/>
    <property type="match status" value="1"/>
</dbReference>
<sequence>MPPRSGPAVIAAALALLAGCAYTGGDIGNPFYRKVQWFSFVEAGDIAAACVPGSPERFRLVYNALWDQQVRIYEWDSAARTLKASVRRSGNVARITLDDPLSPWRTDEADIPLDQAAYDGLAAALGEAGAFGPPAVGLELPSHSYYWTAASCRQGKYVFTAWAYPSDAYQAARFPAALAALDPARDGIIQPGPVPVDPFRNYDRQRGATGEFTLKVGPNGLY</sequence>
<proteinExistence type="predicted"/>
<evidence type="ECO:0000313" key="1">
    <source>
        <dbReference type="EMBL" id="EME68286.1"/>
    </source>
</evidence>
<dbReference type="EMBL" id="AONQ01000072">
    <property type="protein sequence ID" value="EME68286.1"/>
    <property type="molecule type" value="Genomic_DNA"/>
</dbReference>
<reference evidence="1 2" key="1">
    <citation type="journal article" date="2014" name="Genome Announc.">
        <title>Draft Genome Sequence of Magnetospirillum sp. Strain SO-1, a Freshwater Magnetotactic Bacterium Isolated from the Ol'khovka River, Russia.</title>
        <authorList>
            <person name="Grouzdev D.S."/>
            <person name="Dziuba M.V."/>
            <person name="Sukhacheva M.S."/>
            <person name="Mardanov A.V."/>
            <person name="Beletskiy A.V."/>
            <person name="Kuznetsov B.B."/>
            <person name="Skryabin K.G."/>
        </authorList>
    </citation>
    <scope>NUCLEOTIDE SEQUENCE [LARGE SCALE GENOMIC DNA]</scope>
    <source>
        <strain evidence="1 2">SO-1</strain>
    </source>
</reference>
<dbReference type="RefSeq" id="WP_008620838.1">
    <property type="nucleotide sequence ID" value="NZ_AONQ01000072.1"/>
</dbReference>